<keyword evidence="1" id="KW-0812">Transmembrane</keyword>
<protein>
    <submittedName>
        <fullName evidence="2">Uncharacterized protein</fullName>
    </submittedName>
</protein>
<keyword evidence="1" id="KW-0472">Membrane</keyword>
<evidence type="ECO:0000313" key="3">
    <source>
        <dbReference type="Proteomes" id="UP000035648"/>
    </source>
</evidence>
<evidence type="ECO:0000256" key="1">
    <source>
        <dbReference type="SAM" id="Phobius"/>
    </source>
</evidence>
<feature type="transmembrane region" description="Helical" evidence="1">
    <location>
        <begin position="12"/>
        <end position="33"/>
    </location>
</feature>
<evidence type="ECO:0000313" key="2">
    <source>
        <dbReference type="EMBL" id="AKM82717.1"/>
    </source>
</evidence>
<sequence>MKIKFPKLEMSGVTSFLLMWLFGNFLFYALIMLCREKFGYHIDSHQAVFISFPASLIWAIVGAVLTNKDEKIAAGRKDISNAVAKLFNKD</sequence>
<feature type="transmembrane region" description="Helical" evidence="1">
    <location>
        <begin position="45"/>
        <end position="66"/>
    </location>
</feature>
<name>A0A0G4B6Y0_9BACT</name>
<proteinExistence type="predicted"/>
<dbReference type="Proteomes" id="UP000035648">
    <property type="component" value="Chromosome"/>
</dbReference>
<dbReference type="EMBL" id="CP011213">
    <property type="protein sequence ID" value="AKM82717.1"/>
    <property type="molecule type" value="Genomic_DNA"/>
</dbReference>
<organism evidence="2 3">
    <name type="scientific">Berkelbacteria bacterium GW2011_GWE1_39_12</name>
    <dbReference type="NCBI Taxonomy" id="1618337"/>
    <lineage>
        <taxon>Bacteria</taxon>
        <taxon>Candidatus Berkelbacteria</taxon>
    </lineage>
</organism>
<accession>A0A0G4B6Y0</accession>
<keyword evidence="1" id="KW-1133">Transmembrane helix</keyword>
<reference evidence="2 3" key="1">
    <citation type="journal article" date="2015" name="Nature">
        <title>rRNA introns, odd ribosomes, and small enigmatic genomes across a large radiation of phyla.</title>
        <authorList>
            <person name="Brown C.T."/>
            <person name="Hug L.A."/>
            <person name="Thomas B.C."/>
            <person name="Sharon I."/>
            <person name="Castelle C.J."/>
            <person name="Singh A."/>
            <person name="Wilkins M.J."/>
            <person name="Williams K.H."/>
            <person name="Banfield J.F."/>
        </authorList>
    </citation>
    <scope>NUCLEOTIDE SEQUENCE [LARGE SCALE GENOMIC DNA]</scope>
</reference>
<dbReference type="AlphaFoldDB" id="A0A0G4B6Y0"/>
<dbReference type="KEGG" id="bbgw:UT28_C0001G0940"/>
<gene>
    <name evidence="2" type="ORF">UT28_C0001G0940</name>
</gene>